<dbReference type="InterPro" id="IPR023393">
    <property type="entry name" value="START-like_dom_sf"/>
</dbReference>
<protein>
    <submittedName>
        <fullName evidence="1">Polyketide cyclase/dehydrase</fullName>
    </submittedName>
</protein>
<dbReference type="KEGG" id="sace:GIY23_12000"/>
<reference evidence="2" key="1">
    <citation type="submission" date="2019-11" db="EMBL/GenBank/DDBJ databases">
        <title>The complete genome sequence of Saccharopolyspora sp. E2A.</title>
        <authorList>
            <person name="Zhang G."/>
        </authorList>
    </citation>
    <scope>NUCLEOTIDE SEQUENCE [LARGE SCALE GENOMIC DNA]</scope>
    <source>
        <strain evidence="2">E2A</strain>
    </source>
</reference>
<proteinExistence type="predicted"/>
<accession>A0A5Q3QAD5</accession>
<dbReference type="AlphaFoldDB" id="A0A5Q3QAD5"/>
<keyword evidence="2" id="KW-1185">Reference proteome</keyword>
<evidence type="ECO:0000313" key="1">
    <source>
        <dbReference type="EMBL" id="QGK70154.1"/>
    </source>
</evidence>
<name>A0A5Q3QAD5_9PSEU</name>
<dbReference type="Pfam" id="PF10604">
    <property type="entry name" value="Polyketide_cyc2"/>
    <property type="match status" value="1"/>
</dbReference>
<dbReference type="Gene3D" id="3.30.530.20">
    <property type="match status" value="1"/>
</dbReference>
<dbReference type="InterPro" id="IPR019587">
    <property type="entry name" value="Polyketide_cyclase/dehydratase"/>
</dbReference>
<dbReference type="Proteomes" id="UP000371041">
    <property type="component" value="Chromosome"/>
</dbReference>
<sequence length="216" mass="25322">MGGPRQLRVIRGLATTSPDREHDRGHDRVLRSSVRRLRGRRAVTTSSYHQERGLLSGRKVHERPEHTTTVRREVVLAASPEEVFDFCLSVDGYSFIMPYRVDVIGYSSAQLEAKMAIAFRVRFKHVFPVRWVAYLEEMDRPHRFVDLQTRGLFRYFRHTHVCEPHADGTRYRDQVEFATGWGRWVDSVLMRRELQQLFTHRQNRMSALLGSARSPE</sequence>
<dbReference type="SUPFAM" id="SSF55961">
    <property type="entry name" value="Bet v1-like"/>
    <property type="match status" value="1"/>
</dbReference>
<organism evidence="1 2">
    <name type="scientific">Allosaccharopolyspora coralli</name>
    <dbReference type="NCBI Taxonomy" id="2665642"/>
    <lineage>
        <taxon>Bacteria</taxon>
        <taxon>Bacillati</taxon>
        <taxon>Actinomycetota</taxon>
        <taxon>Actinomycetes</taxon>
        <taxon>Pseudonocardiales</taxon>
        <taxon>Pseudonocardiaceae</taxon>
        <taxon>Allosaccharopolyspora</taxon>
    </lineage>
</organism>
<gene>
    <name evidence="1" type="ORF">GIY23_12000</name>
</gene>
<dbReference type="EMBL" id="CP045929">
    <property type="protein sequence ID" value="QGK70154.1"/>
    <property type="molecule type" value="Genomic_DNA"/>
</dbReference>
<evidence type="ECO:0000313" key="2">
    <source>
        <dbReference type="Proteomes" id="UP000371041"/>
    </source>
</evidence>